<dbReference type="GO" id="GO:0004077">
    <property type="term" value="F:biotin--[biotin carboxyl-carrier protein] ligase activity"/>
    <property type="evidence" value="ECO:0007669"/>
    <property type="project" value="InterPro"/>
</dbReference>
<dbReference type="InterPro" id="IPR004143">
    <property type="entry name" value="BPL_LPL_catalytic"/>
</dbReference>
<evidence type="ECO:0000256" key="1">
    <source>
        <dbReference type="ARBA" id="ARBA00009934"/>
    </source>
</evidence>
<reference evidence="4" key="1">
    <citation type="submission" date="2021-01" db="EMBL/GenBank/DDBJ databases">
        <authorList>
            <person name="Corre E."/>
            <person name="Pelletier E."/>
            <person name="Niang G."/>
            <person name="Scheremetjew M."/>
            <person name="Finn R."/>
            <person name="Kale V."/>
            <person name="Holt S."/>
            <person name="Cochrane G."/>
            <person name="Meng A."/>
            <person name="Brown T."/>
            <person name="Cohen L."/>
        </authorList>
    </citation>
    <scope>NUCLEOTIDE SEQUENCE</scope>
    <source>
        <strain evidence="4">DIVA3 518/3/11/1/6</strain>
    </source>
</reference>
<dbReference type="InterPro" id="IPR004408">
    <property type="entry name" value="Biotin_CoA_COase_ligase"/>
</dbReference>
<dbReference type="PROSITE" id="PS51733">
    <property type="entry name" value="BPL_LPL_CATALYTIC"/>
    <property type="match status" value="1"/>
</dbReference>
<protein>
    <recommendedName>
        <fullName evidence="3">BPL/LPL catalytic domain-containing protein</fullName>
    </recommendedName>
</protein>
<evidence type="ECO:0000313" key="4">
    <source>
        <dbReference type="EMBL" id="CAE2204490.1"/>
    </source>
</evidence>
<name>A0A7S4HNG7_9EUKA</name>
<proteinExistence type="inferred from homology"/>
<dbReference type="Gene3D" id="3.30.930.10">
    <property type="entry name" value="Bira Bifunctional Protein, Domain 2"/>
    <property type="match status" value="1"/>
</dbReference>
<dbReference type="Pfam" id="PF03099">
    <property type="entry name" value="BPL_LplA_LipB"/>
    <property type="match status" value="1"/>
</dbReference>
<feature type="domain" description="BPL/LPL catalytic" evidence="3">
    <location>
        <begin position="9"/>
        <end position="199"/>
    </location>
</feature>
<dbReference type="AlphaFoldDB" id="A0A7S4HNG7"/>
<comment type="similarity">
    <text evidence="1">Belongs to the biotin--protein ligase family.</text>
</comment>
<dbReference type="PANTHER" id="PTHR12835">
    <property type="entry name" value="BIOTIN PROTEIN LIGASE"/>
    <property type="match status" value="1"/>
</dbReference>
<organism evidence="4">
    <name type="scientific">Vannella robusta</name>
    <dbReference type="NCBI Taxonomy" id="1487602"/>
    <lineage>
        <taxon>Eukaryota</taxon>
        <taxon>Amoebozoa</taxon>
        <taxon>Discosea</taxon>
        <taxon>Flabellinia</taxon>
        <taxon>Vannellidae</taxon>
        <taxon>Vannella</taxon>
    </lineage>
</organism>
<dbReference type="NCBIfam" id="TIGR00121">
    <property type="entry name" value="birA_ligase"/>
    <property type="match status" value="1"/>
</dbReference>
<keyword evidence="2" id="KW-0436">Ligase</keyword>
<accession>A0A7S4HNG7</accession>
<dbReference type="GO" id="GO:0005737">
    <property type="term" value="C:cytoplasm"/>
    <property type="evidence" value="ECO:0007669"/>
    <property type="project" value="TreeGrafter"/>
</dbReference>
<sequence>MSVKGFVVAEFQSLLRTKWLGRDVRYFPSIASTQDFLREQFREVPLGTVIVTDEQGSGKGRGGNSWTSPAGCLMFSFLTKVKEGTLLPFFQYLISLALVRAIKEYPHEESLQNLPIQIKWPNDIYSGNQKICGVLCNSEYFEKEFHIISGVGINVSNCEPTTCINQLLQNANIKNLEFSRETVLAEFCNSFESMFETFRIEGFAPFNDQYCEHWLHSNQKVVIMEAAHEVPVWILGLTKNGYA</sequence>
<evidence type="ECO:0000256" key="2">
    <source>
        <dbReference type="ARBA" id="ARBA00022598"/>
    </source>
</evidence>
<dbReference type="CDD" id="cd16442">
    <property type="entry name" value="BPL"/>
    <property type="match status" value="1"/>
</dbReference>
<dbReference type="SUPFAM" id="SSF55681">
    <property type="entry name" value="Class II aaRS and biotin synthetases"/>
    <property type="match status" value="1"/>
</dbReference>
<dbReference type="InterPro" id="IPR045864">
    <property type="entry name" value="aa-tRNA-synth_II/BPL/LPL"/>
</dbReference>
<gene>
    <name evidence="4" type="ORF">VSP0166_LOCUS2661</name>
</gene>
<dbReference type="EMBL" id="HBKP01003670">
    <property type="protein sequence ID" value="CAE2204490.1"/>
    <property type="molecule type" value="Transcribed_RNA"/>
</dbReference>
<evidence type="ECO:0000259" key="3">
    <source>
        <dbReference type="PROSITE" id="PS51733"/>
    </source>
</evidence>
<dbReference type="PANTHER" id="PTHR12835:SF5">
    <property type="entry name" value="BIOTIN--PROTEIN LIGASE"/>
    <property type="match status" value="1"/>
</dbReference>